<accession>A0A1H8XF06</accession>
<dbReference type="EMBL" id="FODY01000022">
    <property type="protein sequence ID" value="SEP37838.1"/>
    <property type="molecule type" value="Genomic_DNA"/>
</dbReference>
<gene>
    <name evidence="2" type="ORF">SAMN04490178_12268</name>
</gene>
<dbReference type="STRING" id="112903.SAMN04490178_12268"/>
<dbReference type="Proteomes" id="UP000198847">
    <property type="component" value="Unassembled WGS sequence"/>
</dbReference>
<evidence type="ECO:0000313" key="3">
    <source>
        <dbReference type="Proteomes" id="UP000198847"/>
    </source>
</evidence>
<keyword evidence="1" id="KW-0472">Membrane</keyword>
<evidence type="ECO:0000313" key="2">
    <source>
        <dbReference type="EMBL" id="SEP37838.1"/>
    </source>
</evidence>
<organism evidence="2 3">
    <name type="scientific">Propionispora vibrioides</name>
    <dbReference type="NCBI Taxonomy" id="112903"/>
    <lineage>
        <taxon>Bacteria</taxon>
        <taxon>Bacillati</taxon>
        <taxon>Bacillota</taxon>
        <taxon>Negativicutes</taxon>
        <taxon>Selenomonadales</taxon>
        <taxon>Sporomusaceae</taxon>
        <taxon>Propionispora</taxon>
    </lineage>
</organism>
<keyword evidence="1" id="KW-0812">Transmembrane</keyword>
<evidence type="ECO:0000256" key="1">
    <source>
        <dbReference type="SAM" id="Phobius"/>
    </source>
</evidence>
<name>A0A1H8XF06_9FIRM</name>
<dbReference type="OrthoDB" id="1799311at2"/>
<dbReference type="AlphaFoldDB" id="A0A1H8XF06"/>
<feature type="transmembrane region" description="Helical" evidence="1">
    <location>
        <begin position="53"/>
        <end position="70"/>
    </location>
</feature>
<feature type="transmembrane region" description="Helical" evidence="1">
    <location>
        <begin position="19"/>
        <end position="41"/>
    </location>
</feature>
<proteinExistence type="predicted"/>
<reference evidence="2 3" key="1">
    <citation type="submission" date="2016-10" db="EMBL/GenBank/DDBJ databases">
        <authorList>
            <person name="de Groot N.N."/>
        </authorList>
    </citation>
    <scope>NUCLEOTIDE SEQUENCE [LARGE SCALE GENOMIC DNA]</scope>
    <source>
        <strain evidence="2 3">DSM 13305</strain>
    </source>
</reference>
<protein>
    <submittedName>
        <fullName evidence="2">Uncharacterized protein</fullName>
    </submittedName>
</protein>
<keyword evidence="1" id="KW-1133">Transmembrane helix</keyword>
<sequence length="129" mass="14968">MNVHCNFCITKTRHVLVQILYGLLLALLLGLAFGFFVQILWNALLPDLWGWKAITYWQSVGLVILSRLIFGSHGYHKSPHQPAAACKANFAKQEADPGDHQDLYYEAWWQEEGKYSLERYMSRLQNKKK</sequence>
<keyword evidence="3" id="KW-1185">Reference proteome</keyword>
<dbReference type="RefSeq" id="WP_091749739.1">
    <property type="nucleotide sequence ID" value="NZ_FODY01000022.1"/>
</dbReference>